<organism evidence="1 2">
    <name type="scientific">Sphingobium yanoikuyae</name>
    <name type="common">Sphingomonas yanoikuyae</name>
    <dbReference type="NCBI Taxonomy" id="13690"/>
    <lineage>
        <taxon>Bacteria</taxon>
        <taxon>Pseudomonadati</taxon>
        <taxon>Pseudomonadota</taxon>
        <taxon>Alphaproteobacteria</taxon>
        <taxon>Sphingomonadales</taxon>
        <taxon>Sphingomonadaceae</taxon>
        <taxon>Sphingobium</taxon>
    </lineage>
</organism>
<dbReference type="KEGG" id="sya:A6768_08490"/>
<dbReference type="EMBL" id="CP023741">
    <property type="protein sequence ID" value="ATI80037.1"/>
    <property type="molecule type" value="Genomic_DNA"/>
</dbReference>
<accession>A0A291MY53</accession>
<evidence type="ECO:0000313" key="1">
    <source>
        <dbReference type="EMBL" id="ATI80037.1"/>
    </source>
</evidence>
<protein>
    <submittedName>
        <fullName evidence="1">Uncharacterized protein</fullName>
    </submittedName>
</protein>
<reference evidence="1 2" key="1">
    <citation type="submission" date="2017-10" db="EMBL/GenBank/DDBJ databases">
        <title>Sphingobium yanoikuyae S72.</title>
        <authorList>
            <person name="Sanchez E."/>
            <person name="Bustos P."/>
            <person name="Mendoza P."/>
            <person name="Guo X."/>
            <person name="Mendoza A."/>
        </authorList>
    </citation>
    <scope>NUCLEOTIDE SEQUENCE [LARGE SCALE GENOMIC DNA]</scope>
    <source>
        <strain evidence="1 2">S72</strain>
    </source>
</reference>
<dbReference type="Proteomes" id="UP000219422">
    <property type="component" value="Chromosome"/>
</dbReference>
<gene>
    <name evidence="1" type="ORF">A6768_08490</name>
</gene>
<sequence length="82" mass="8941">MKGGMNTKLHILLLDCPPGGSQFYIAWCSETPFGLPAGHSSAILTLTSTVYAFSLTPLKFVVSTKEQMAAARCYSGWLKNWV</sequence>
<name>A0A291MY53_SPHYA</name>
<evidence type="ECO:0000313" key="2">
    <source>
        <dbReference type="Proteomes" id="UP000219422"/>
    </source>
</evidence>
<proteinExistence type="predicted"/>
<dbReference type="AlphaFoldDB" id="A0A291MY53"/>